<dbReference type="RefSeq" id="WP_003599531.1">
    <property type="nucleotide sequence ID" value="NZ_AGJK01000045.1"/>
</dbReference>
<sequence length="103" mass="10917">MSVETLRQQAADACRAYITELGKDLTELCAQGHGGLVTKALTIKAIGQAAEAAGILDISGATAFAEGYVEQASAEIDALRGRLQVTVRLPSMIRLLDVESWKV</sequence>
<comment type="caution">
    <text evidence="1">The sequence shown here is derived from an EMBL/GenBank/DDBJ whole genome shotgun (WGS) entry which is preliminary data.</text>
</comment>
<dbReference type="EMBL" id="AGJK01000045">
    <property type="protein sequence ID" value="EHP92942.1"/>
    <property type="molecule type" value="Genomic_DNA"/>
</dbReference>
<name>H1KHR4_METEX</name>
<accession>H1KHR4</accession>
<dbReference type="AlphaFoldDB" id="H1KHR4"/>
<proteinExistence type="predicted"/>
<dbReference type="Proteomes" id="UP000004382">
    <property type="component" value="Unassembled WGS sequence"/>
</dbReference>
<organism evidence="1 2">
    <name type="scientific">Methylorubrum extorquens DSM 13060</name>
    <dbReference type="NCBI Taxonomy" id="882800"/>
    <lineage>
        <taxon>Bacteria</taxon>
        <taxon>Pseudomonadati</taxon>
        <taxon>Pseudomonadota</taxon>
        <taxon>Alphaproteobacteria</taxon>
        <taxon>Hyphomicrobiales</taxon>
        <taxon>Methylobacteriaceae</taxon>
        <taxon>Methylorubrum</taxon>
    </lineage>
</organism>
<gene>
    <name evidence="1" type="ORF">MetexDRAFT_2176</name>
</gene>
<dbReference type="PATRIC" id="fig|882800.3.peg.2143"/>
<evidence type="ECO:0000313" key="1">
    <source>
        <dbReference type="EMBL" id="EHP92942.1"/>
    </source>
</evidence>
<reference evidence="1 2" key="1">
    <citation type="submission" date="2011-09" db="EMBL/GenBank/DDBJ databases">
        <title>The draft genome of Methylobacterium extorquens DSM 13060.</title>
        <authorList>
            <consortium name="US DOE Joint Genome Institute (JGI-PGF)"/>
            <person name="Lucas S."/>
            <person name="Han J."/>
            <person name="Lapidus A."/>
            <person name="Cheng J.-F."/>
            <person name="Goodwin L."/>
            <person name="Pitluck S."/>
            <person name="Peters L."/>
            <person name="Land M.L."/>
            <person name="Hauser L."/>
            <person name="Koskimaki J."/>
            <person name="Halonen O."/>
            <person name="Pirttila A."/>
            <person name="Frank C."/>
            <person name="Woyke T.J."/>
        </authorList>
    </citation>
    <scope>NUCLEOTIDE SEQUENCE [LARGE SCALE GENOMIC DNA]</scope>
    <source>
        <strain evidence="1 2">DSM 13060</strain>
    </source>
</reference>
<evidence type="ECO:0000313" key="2">
    <source>
        <dbReference type="Proteomes" id="UP000004382"/>
    </source>
</evidence>
<protein>
    <submittedName>
        <fullName evidence="1">Uncharacterized protein</fullName>
    </submittedName>
</protein>